<dbReference type="InterPro" id="IPR036322">
    <property type="entry name" value="WD40_repeat_dom_sf"/>
</dbReference>
<dbReference type="InterPro" id="IPR019775">
    <property type="entry name" value="WD40_repeat_CS"/>
</dbReference>
<feature type="compositionally biased region" description="Polar residues" evidence="6">
    <location>
        <begin position="13"/>
        <end position="25"/>
    </location>
</feature>
<dbReference type="Proteomes" id="UP000000709">
    <property type="component" value="Unassembled WGS sequence"/>
</dbReference>
<evidence type="ECO:0000256" key="4">
    <source>
        <dbReference type="ARBA" id="ARBA00023187"/>
    </source>
</evidence>
<organism evidence="9">
    <name type="scientific">Spathaspora passalidarum (strain NRRL Y-27907 / 11-Y1)</name>
    <dbReference type="NCBI Taxonomy" id="619300"/>
    <lineage>
        <taxon>Eukaryota</taxon>
        <taxon>Fungi</taxon>
        <taxon>Dikarya</taxon>
        <taxon>Ascomycota</taxon>
        <taxon>Saccharomycotina</taxon>
        <taxon>Pichiomycetes</taxon>
        <taxon>Debaryomycetaceae</taxon>
        <taxon>Spathaspora</taxon>
    </lineage>
</organism>
<dbReference type="PROSITE" id="PS00678">
    <property type="entry name" value="WD_REPEATS_1"/>
    <property type="match status" value="3"/>
</dbReference>
<dbReference type="InParanoid" id="G3AR92"/>
<dbReference type="Pfam" id="PF00400">
    <property type="entry name" value="WD40"/>
    <property type="match status" value="2"/>
</dbReference>
<evidence type="ECO:0000256" key="2">
    <source>
        <dbReference type="ARBA" id="ARBA00022664"/>
    </source>
</evidence>
<gene>
    <name evidence="8" type="ORF">SPAPADRAFT_56147</name>
</gene>
<dbReference type="GO" id="GO:0071013">
    <property type="term" value="C:catalytic step 2 spliceosome"/>
    <property type="evidence" value="ECO:0007669"/>
    <property type="project" value="TreeGrafter"/>
</dbReference>
<evidence type="ECO:0000256" key="5">
    <source>
        <dbReference type="PROSITE-ProRule" id="PRU00221"/>
    </source>
</evidence>
<name>G3AR92_SPAPN</name>
<feature type="repeat" description="WD" evidence="5">
    <location>
        <begin position="293"/>
        <end position="326"/>
    </location>
</feature>
<evidence type="ECO:0000313" key="8">
    <source>
        <dbReference type="EMBL" id="EGW31267.1"/>
    </source>
</evidence>
<protein>
    <recommendedName>
        <fullName evidence="7">TEP-1 second beta-propeller domain-containing protein</fullName>
    </recommendedName>
</protein>
<reference evidence="8 9" key="1">
    <citation type="journal article" date="2011" name="Proc. Natl. Acad. Sci. U.S.A.">
        <title>Comparative genomics of xylose-fermenting fungi for enhanced biofuel production.</title>
        <authorList>
            <person name="Wohlbach D.J."/>
            <person name="Kuo A."/>
            <person name="Sato T.K."/>
            <person name="Potts K.M."/>
            <person name="Salamov A.A."/>
            <person name="LaButti K.M."/>
            <person name="Sun H."/>
            <person name="Clum A."/>
            <person name="Pangilinan J.L."/>
            <person name="Lindquist E.A."/>
            <person name="Lucas S."/>
            <person name="Lapidus A."/>
            <person name="Jin M."/>
            <person name="Gunawan C."/>
            <person name="Balan V."/>
            <person name="Dale B.E."/>
            <person name="Jeffries T.W."/>
            <person name="Zinkel R."/>
            <person name="Barry K.W."/>
            <person name="Grigoriev I.V."/>
            <person name="Gasch A.P."/>
        </authorList>
    </citation>
    <scope>NUCLEOTIDE SEQUENCE [LARGE SCALE GENOMIC DNA]</scope>
    <source>
        <strain evidence="9">NRRL Y-27907 / 11-Y1</strain>
    </source>
</reference>
<proteinExistence type="predicted"/>
<keyword evidence="9" id="KW-1185">Reference proteome</keyword>
<dbReference type="HOGENOM" id="CLU_000288_57_2_1"/>
<keyword evidence="1 5" id="KW-0853">WD repeat</keyword>
<dbReference type="Gene3D" id="2.130.10.10">
    <property type="entry name" value="YVTN repeat-like/Quinoprotein amine dehydrogenase"/>
    <property type="match status" value="1"/>
</dbReference>
<keyword evidence="4" id="KW-0508">mRNA splicing</keyword>
<dbReference type="PROSITE" id="PS50082">
    <property type="entry name" value="WD_REPEATS_2"/>
    <property type="match status" value="4"/>
</dbReference>
<dbReference type="EMBL" id="GL996503">
    <property type="protein sequence ID" value="EGW31267.1"/>
    <property type="molecule type" value="Genomic_DNA"/>
</dbReference>
<dbReference type="InterPro" id="IPR020472">
    <property type="entry name" value="WD40_PAC1"/>
</dbReference>
<dbReference type="GO" id="GO:0003723">
    <property type="term" value="F:RNA binding"/>
    <property type="evidence" value="ECO:0007669"/>
    <property type="project" value="TreeGrafter"/>
</dbReference>
<dbReference type="PROSITE" id="PS50294">
    <property type="entry name" value="WD_REPEATS_REGION"/>
    <property type="match status" value="3"/>
</dbReference>
<evidence type="ECO:0000256" key="1">
    <source>
        <dbReference type="ARBA" id="ARBA00022574"/>
    </source>
</evidence>
<dbReference type="PANTHER" id="PTHR44006:SF1">
    <property type="entry name" value="U5 SMALL NUCLEAR RIBONUCLEOPROTEIN 40 KDA PROTEIN"/>
    <property type="match status" value="1"/>
</dbReference>
<dbReference type="PANTHER" id="PTHR44006">
    <property type="entry name" value="U5 SMALL NUCLEAR RIBONUCLEOPROTEIN 40 KDA PROTEIN"/>
    <property type="match status" value="1"/>
</dbReference>
<dbReference type="RefSeq" id="XP_007376045.1">
    <property type="nucleotide sequence ID" value="XM_007375983.1"/>
</dbReference>
<keyword evidence="2" id="KW-0507">mRNA processing</keyword>
<feature type="repeat" description="WD" evidence="5">
    <location>
        <begin position="26"/>
        <end position="67"/>
    </location>
</feature>
<evidence type="ECO:0000256" key="3">
    <source>
        <dbReference type="ARBA" id="ARBA00022737"/>
    </source>
</evidence>
<dbReference type="OrthoDB" id="1068471at2759"/>
<evidence type="ECO:0000256" key="6">
    <source>
        <dbReference type="SAM" id="MobiDB-lite"/>
    </source>
</evidence>
<dbReference type="InterPro" id="IPR052234">
    <property type="entry name" value="U5_snRNP_Component"/>
</dbReference>
<evidence type="ECO:0000313" key="9">
    <source>
        <dbReference type="Proteomes" id="UP000000709"/>
    </source>
</evidence>
<evidence type="ECO:0000259" key="7">
    <source>
        <dbReference type="Pfam" id="PF25047"/>
    </source>
</evidence>
<feature type="domain" description="TEP-1 second beta-propeller" evidence="7">
    <location>
        <begin position="17"/>
        <end position="147"/>
    </location>
</feature>
<dbReference type="PRINTS" id="PR00320">
    <property type="entry name" value="GPROTEINBRPT"/>
</dbReference>
<dbReference type="OMA" id="ILYMLPG"/>
<dbReference type="GO" id="GO:0006397">
    <property type="term" value="P:mRNA processing"/>
    <property type="evidence" value="ECO:0007669"/>
    <property type="project" value="UniProtKB-KW"/>
</dbReference>
<feature type="repeat" description="WD" evidence="5">
    <location>
        <begin position="73"/>
        <end position="114"/>
    </location>
</feature>
<keyword evidence="3" id="KW-0677">Repeat</keyword>
<dbReference type="InterPro" id="IPR001680">
    <property type="entry name" value="WD40_rpt"/>
</dbReference>
<dbReference type="KEGG" id="spaa:SPAPADRAFT_56147"/>
<dbReference type="GO" id="GO:0008380">
    <property type="term" value="P:RNA splicing"/>
    <property type="evidence" value="ECO:0007669"/>
    <property type="project" value="UniProtKB-KW"/>
</dbReference>
<sequence length="326" mass="35802">MSVAKRQRRSIDDTNAPNIQESTSLENGHQGTVYCTKFNHEGTKIASGGHDKTIQLWNLPTSTEDPDPNYLELLGHKGSVISVSWLFDDGTLVSGSADSTIGFWDVFTGRRLRKCTGHEGVINQVTTCSDHVVSVGDDGKLLFWDIRFKDPVANVQTKYPLLSCVFNHKGNTVYTSGIDPAITAYDVRVLNKPLWKEENGNHSSVTSLAISKDDTMLLSRSMNGAILTYNASDIVPTNIPRVNTHGYIGAPSGKENLLIRACFSNDNIRIVSGSEDAHVTEWDLGSHEIIGKYNGHEGAVVDVDYHPDQKIVVSCSTDSRVIVREL</sequence>
<dbReference type="GeneID" id="18872006"/>
<dbReference type="eggNOG" id="KOG0265">
    <property type="taxonomic scope" value="Eukaryota"/>
</dbReference>
<dbReference type="SUPFAM" id="SSF50978">
    <property type="entry name" value="WD40 repeat-like"/>
    <property type="match status" value="1"/>
</dbReference>
<dbReference type="AlphaFoldDB" id="G3AR92"/>
<feature type="repeat" description="WD" evidence="5">
    <location>
        <begin position="115"/>
        <end position="154"/>
    </location>
</feature>
<feature type="region of interest" description="Disordered" evidence="6">
    <location>
        <begin position="1"/>
        <end position="25"/>
    </location>
</feature>
<dbReference type="InterPro" id="IPR015943">
    <property type="entry name" value="WD40/YVTN_repeat-like_dom_sf"/>
</dbReference>
<dbReference type="SMART" id="SM00320">
    <property type="entry name" value="WD40"/>
    <property type="match status" value="7"/>
</dbReference>
<dbReference type="Pfam" id="PF25047">
    <property type="entry name" value="Beta-prop_TEP1_2nd"/>
    <property type="match status" value="1"/>
</dbReference>
<accession>G3AR92</accession>
<dbReference type="STRING" id="619300.G3AR92"/>
<dbReference type="InterPro" id="IPR056829">
    <property type="entry name" value="Beta-prop_TEP1_2nd"/>
</dbReference>